<gene>
    <name evidence="1" type="ORF">LMG3431_00809</name>
</gene>
<organism evidence="1 2">
    <name type="scientific">Achromobacter pestifer</name>
    <dbReference type="NCBI Taxonomy" id="1353889"/>
    <lineage>
        <taxon>Bacteria</taxon>
        <taxon>Pseudomonadati</taxon>
        <taxon>Pseudomonadota</taxon>
        <taxon>Betaproteobacteria</taxon>
        <taxon>Burkholderiales</taxon>
        <taxon>Alcaligenaceae</taxon>
        <taxon>Achromobacter</taxon>
    </lineage>
</organism>
<accession>A0A6S6YMU5</accession>
<dbReference type="RefSeq" id="WP_175173121.1">
    <property type="nucleotide sequence ID" value="NZ_CADIJX010000001.1"/>
</dbReference>
<dbReference type="Proteomes" id="UP000494108">
    <property type="component" value="Unassembled WGS sequence"/>
</dbReference>
<reference evidence="1 2" key="1">
    <citation type="submission" date="2020-04" db="EMBL/GenBank/DDBJ databases">
        <authorList>
            <person name="De Canck E."/>
        </authorList>
    </citation>
    <scope>NUCLEOTIDE SEQUENCE [LARGE SCALE GENOMIC DNA]</scope>
    <source>
        <strain evidence="1 2">LMG 3431</strain>
    </source>
</reference>
<sequence length="112" mass="12417">MSLNVIQCRECGHRVYPARLWCPICGQDQAQAQPVAVDYAELQAWTVMPAKADDAAPAIIGTARALPDGPVLVLRLEDMPTHIGQRLRLFERQSQGRPLPWAWTLPDSARSS</sequence>
<protein>
    <recommendedName>
        <fullName evidence="3">DUF35 domain-containing protein</fullName>
    </recommendedName>
</protein>
<dbReference type="EMBL" id="CADIJX010000001">
    <property type="protein sequence ID" value="CAB3629026.1"/>
    <property type="molecule type" value="Genomic_DNA"/>
</dbReference>
<dbReference type="InterPro" id="IPR012340">
    <property type="entry name" value="NA-bd_OB-fold"/>
</dbReference>
<evidence type="ECO:0008006" key="3">
    <source>
        <dbReference type="Google" id="ProtNLM"/>
    </source>
</evidence>
<proteinExistence type="predicted"/>
<name>A0A6S6YMU5_9BURK</name>
<dbReference type="SUPFAM" id="SSF50249">
    <property type="entry name" value="Nucleic acid-binding proteins"/>
    <property type="match status" value="1"/>
</dbReference>
<evidence type="ECO:0000313" key="2">
    <source>
        <dbReference type="Proteomes" id="UP000494108"/>
    </source>
</evidence>
<keyword evidence="2" id="KW-1185">Reference proteome</keyword>
<evidence type="ECO:0000313" key="1">
    <source>
        <dbReference type="EMBL" id="CAB3629026.1"/>
    </source>
</evidence>
<dbReference type="AlphaFoldDB" id="A0A6S6YMU5"/>